<feature type="region of interest" description="Disordered" evidence="1">
    <location>
        <begin position="176"/>
        <end position="226"/>
    </location>
</feature>
<name>A0A0J7JXH4_LASNI</name>
<organism evidence="2 3">
    <name type="scientific">Lasius niger</name>
    <name type="common">Black garden ant</name>
    <dbReference type="NCBI Taxonomy" id="67767"/>
    <lineage>
        <taxon>Eukaryota</taxon>
        <taxon>Metazoa</taxon>
        <taxon>Ecdysozoa</taxon>
        <taxon>Arthropoda</taxon>
        <taxon>Hexapoda</taxon>
        <taxon>Insecta</taxon>
        <taxon>Pterygota</taxon>
        <taxon>Neoptera</taxon>
        <taxon>Endopterygota</taxon>
        <taxon>Hymenoptera</taxon>
        <taxon>Apocrita</taxon>
        <taxon>Aculeata</taxon>
        <taxon>Formicoidea</taxon>
        <taxon>Formicidae</taxon>
        <taxon>Formicinae</taxon>
        <taxon>Lasius</taxon>
        <taxon>Lasius</taxon>
    </lineage>
</organism>
<accession>A0A0J7JXH4</accession>
<feature type="compositionally biased region" description="Basic and acidic residues" evidence="1">
    <location>
        <begin position="195"/>
        <end position="224"/>
    </location>
</feature>
<comment type="caution">
    <text evidence="2">The sequence shown here is derived from an EMBL/GenBank/DDBJ whole genome shotgun (WGS) entry which is preliminary data.</text>
</comment>
<reference evidence="2 3" key="1">
    <citation type="submission" date="2015-04" db="EMBL/GenBank/DDBJ databases">
        <title>Lasius niger genome sequencing.</title>
        <authorList>
            <person name="Konorov E.A."/>
            <person name="Nikitin M.A."/>
            <person name="Kirill M.V."/>
            <person name="Chang P."/>
        </authorList>
    </citation>
    <scope>NUCLEOTIDE SEQUENCE [LARGE SCALE GENOMIC DNA]</scope>
    <source>
        <tissue evidence="2">Whole</tissue>
    </source>
</reference>
<feature type="compositionally biased region" description="Basic and acidic residues" evidence="1">
    <location>
        <begin position="176"/>
        <end position="186"/>
    </location>
</feature>
<gene>
    <name evidence="2" type="ORF">RF55_21956</name>
</gene>
<evidence type="ECO:0000256" key="1">
    <source>
        <dbReference type="SAM" id="MobiDB-lite"/>
    </source>
</evidence>
<protein>
    <submittedName>
        <fullName evidence="2">Nucleic-acid-binding protein from transposon x-element</fullName>
    </submittedName>
</protein>
<dbReference type="Proteomes" id="UP000036403">
    <property type="component" value="Unassembled WGS sequence"/>
</dbReference>
<keyword evidence="3" id="KW-1185">Reference proteome</keyword>
<proteinExistence type="predicted"/>
<sequence>MLSEDMESGNQTEWHIFTDKNTRPFNVMARGLDPATGPRAIIQDMETKGFKIISATNILKTEFKKSPCDEKKTIKTQVKLTRGGRGPGVTELKECQGFNHVRSSCHRKARCVKCAGEHPTEACLKPADAKPKCANCGEAHSANYRGCAVAKELQKRRNKTINNKKQDGLKLKKVVKDRQRELEKKPTGKKQNCLEPKHDNSTYAEKSKQSNSKSKEEESKKDTLSDPIIAILEKLMDRLDQHENLTN</sequence>
<dbReference type="AlphaFoldDB" id="A0A0J7JXH4"/>
<dbReference type="OrthoDB" id="7617229at2759"/>
<dbReference type="PaxDb" id="67767-A0A0J7JXH4"/>
<evidence type="ECO:0000313" key="2">
    <source>
        <dbReference type="EMBL" id="KMQ82759.1"/>
    </source>
</evidence>
<dbReference type="EMBL" id="LBMM01023236">
    <property type="protein sequence ID" value="KMQ82759.1"/>
    <property type="molecule type" value="Genomic_DNA"/>
</dbReference>
<evidence type="ECO:0000313" key="3">
    <source>
        <dbReference type="Proteomes" id="UP000036403"/>
    </source>
</evidence>